<evidence type="ECO:0000313" key="1">
    <source>
        <dbReference type="EMBL" id="SNC62022.1"/>
    </source>
</evidence>
<reference evidence="2" key="1">
    <citation type="submission" date="2017-06" db="EMBL/GenBank/DDBJ databases">
        <authorList>
            <person name="Varghese N."/>
            <person name="Submissions S."/>
        </authorList>
    </citation>
    <scope>NUCLEOTIDE SEQUENCE [LARGE SCALE GENOMIC DNA]</scope>
    <source>
        <strain evidence="2">DSM 11116</strain>
    </source>
</reference>
<evidence type="ECO:0000313" key="2">
    <source>
        <dbReference type="Proteomes" id="UP000198131"/>
    </source>
</evidence>
<proteinExistence type="predicted"/>
<accession>A0A212T7L0</accession>
<organism evidence="1 2">
    <name type="scientific">Hymenobacter gelipurpurascens</name>
    <dbReference type="NCBI Taxonomy" id="89968"/>
    <lineage>
        <taxon>Bacteria</taxon>
        <taxon>Pseudomonadati</taxon>
        <taxon>Bacteroidota</taxon>
        <taxon>Cytophagia</taxon>
        <taxon>Cytophagales</taxon>
        <taxon>Hymenobacteraceae</taxon>
        <taxon>Hymenobacter</taxon>
    </lineage>
</organism>
<name>A0A212T7L0_9BACT</name>
<dbReference type="Proteomes" id="UP000198131">
    <property type="component" value="Unassembled WGS sequence"/>
</dbReference>
<dbReference type="AlphaFoldDB" id="A0A212T7L0"/>
<dbReference type="EMBL" id="FYEW01000001">
    <property type="protein sequence ID" value="SNC62022.1"/>
    <property type="molecule type" value="Genomic_DNA"/>
</dbReference>
<gene>
    <name evidence="1" type="ORF">SAMN06265337_0588</name>
</gene>
<protein>
    <submittedName>
        <fullName evidence="1">Uncharacterized protein</fullName>
    </submittedName>
</protein>
<sequence length="100" mass="11202">MATCIIVFSGHFSQLLLDLEKALGIVLSWEEGLINPAGVTVYSFFDQETPSGPLRITGYTDHWLPEEFDLHITGSAEHHRLFCATLDAWPGSVLQRSNWV</sequence>
<keyword evidence="2" id="KW-1185">Reference proteome</keyword>